<protein>
    <recommendedName>
        <fullName evidence="9">Septin-type G domain-containing protein</fullName>
    </recommendedName>
</protein>
<feature type="region of interest" description="Disordered" evidence="8">
    <location>
        <begin position="135"/>
        <end position="156"/>
    </location>
</feature>
<dbReference type="CDD" id="cd01850">
    <property type="entry name" value="CDC_Septin"/>
    <property type="match status" value="1"/>
</dbReference>
<evidence type="ECO:0000256" key="4">
    <source>
        <dbReference type="ARBA" id="ARBA00023054"/>
    </source>
</evidence>
<keyword evidence="4" id="KW-0175">Coiled coil</keyword>
<keyword evidence="11" id="KW-1185">Reference proteome</keyword>
<name>A0AA39LV03_9BILA</name>
<dbReference type="GO" id="GO:0005856">
    <property type="term" value="C:cytoskeleton"/>
    <property type="evidence" value="ECO:0007669"/>
    <property type="project" value="UniProtKB-ARBA"/>
</dbReference>
<feature type="domain" description="Septin-type G" evidence="9">
    <location>
        <begin position="182"/>
        <end position="448"/>
    </location>
</feature>
<gene>
    <name evidence="10" type="ORF">QR680_005068</name>
</gene>
<dbReference type="InterPro" id="IPR030379">
    <property type="entry name" value="G_SEPTIN_dom"/>
</dbReference>
<dbReference type="EMBL" id="JAUCMV010000003">
    <property type="protein sequence ID" value="KAK0410330.1"/>
    <property type="molecule type" value="Genomic_DNA"/>
</dbReference>
<sequence length="561" mass="63653">MNSASQLDGLRAAGLTRAEPNCQRRNPPQAKTTLIMRPTSSTAALIPNRTNRRRVTHAVFSPSTSPPNAAAIGFSGVVIVSRDPFWREIRLLIPFFCADTSLLFFWTQKMDLEGREMLVDGDDHIYATPQKTHFVKKNGTSSKSTPRAPRSLGDSSNPLCSQQEFVGFGNFPNQIFRRSIKEGFEFSLMVVGESGLGKSTFINTLFLAEVYGAPPEQRDPIPTTVNIESKTVLLAENDVKLHLTFIDTPGFGDAVDNSRCWHPIMEFVDRRFADFLAEETKILRQQKIPDRRVHLCLYFVAPTGHGLKQLDVECMRHLHDRVNIIPVVAKADTMTTYELLLFKKRINEDIAKHGIKVYRFPNAQEEKTDLRGRFPFAVVGSDVVKKSATSGRNVRVREYPWGVVEVENLRHNDFIALRDLIIRKNLVDLIDVTRNVHYENFRFRHMCELPKGAADSSRDPFTQLEQEQRSWESEFDRGREEKERVFAEQVAVREKRLEEKAAQLAEIEAEAKRILEEKQAQLESLMREVAALRGGTAESLSSKSSGGSPYEKAKKKSIFGR</sequence>
<dbReference type="InterPro" id="IPR016491">
    <property type="entry name" value="Septin"/>
</dbReference>
<evidence type="ECO:0000256" key="5">
    <source>
        <dbReference type="ARBA" id="ARBA00023134"/>
    </source>
</evidence>
<evidence type="ECO:0000256" key="8">
    <source>
        <dbReference type="SAM" id="MobiDB-lite"/>
    </source>
</evidence>
<organism evidence="10 11">
    <name type="scientific">Steinernema hermaphroditum</name>
    <dbReference type="NCBI Taxonomy" id="289476"/>
    <lineage>
        <taxon>Eukaryota</taxon>
        <taxon>Metazoa</taxon>
        <taxon>Ecdysozoa</taxon>
        <taxon>Nematoda</taxon>
        <taxon>Chromadorea</taxon>
        <taxon>Rhabditida</taxon>
        <taxon>Tylenchina</taxon>
        <taxon>Panagrolaimomorpha</taxon>
        <taxon>Strongyloidoidea</taxon>
        <taxon>Steinernematidae</taxon>
        <taxon>Steinernema</taxon>
    </lineage>
</organism>
<dbReference type="Gene3D" id="3.40.50.300">
    <property type="entry name" value="P-loop containing nucleotide triphosphate hydrolases"/>
    <property type="match status" value="1"/>
</dbReference>
<dbReference type="GO" id="GO:0005525">
    <property type="term" value="F:GTP binding"/>
    <property type="evidence" value="ECO:0007669"/>
    <property type="project" value="UniProtKB-KW"/>
</dbReference>
<evidence type="ECO:0000256" key="2">
    <source>
        <dbReference type="ARBA" id="ARBA00022618"/>
    </source>
</evidence>
<evidence type="ECO:0000313" key="10">
    <source>
        <dbReference type="EMBL" id="KAK0410330.1"/>
    </source>
</evidence>
<evidence type="ECO:0000259" key="9">
    <source>
        <dbReference type="PROSITE" id="PS51719"/>
    </source>
</evidence>
<dbReference type="GO" id="GO:0051301">
    <property type="term" value="P:cell division"/>
    <property type="evidence" value="ECO:0007669"/>
    <property type="project" value="UniProtKB-KW"/>
</dbReference>
<proteinExistence type="inferred from homology"/>
<feature type="compositionally biased region" description="Low complexity" evidence="8">
    <location>
        <begin position="534"/>
        <end position="548"/>
    </location>
</feature>
<evidence type="ECO:0000256" key="1">
    <source>
        <dbReference type="ARBA" id="ARBA00004626"/>
    </source>
</evidence>
<evidence type="ECO:0000256" key="6">
    <source>
        <dbReference type="ARBA" id="ARBA00023306"/>
    </source>
</evidence>
<dbReference type="PANTHER" id="PTHR18884">
    <property type="entry name" value="SEPTIN"/>
    <property type="match status" value="1"/>
</dbReference>
<dbReference type="InterPro" id="IPR027417">
    <property type="entry name" value="P-loop_NTPase"/>
</dbReference>
<keyword evidence="2" id="KW-0132">Cell division</keyword>
<dbReference type="Pfam" id="PF00735">
    <property type="entry name" value="Septin"/>
    <property type="match status" value="1"/>
</dbReference>
<accession>A0AA39LV03</accession>
<feature type="region of interest" description="Disordered" evidence="8">
    <location>
        <begin position="533"/>
        <end position="561"/>
    </location>
</feature>
<evidence type="ECO:0000256" key="7">
    <source>
        <dbReference type="RuleBase" id="RU004560"/>
    </source>
</evidence>
<dbReference type="AlphaFoldDB" id="A0AA39LV03"/>
<dbReference type="FunFam" id="3.40.50.300:FF:000162">
    <property type="entry name" value="septin-7 isoform X1"/>
    <property type="match status" value="1"/>
</dbReference>
<keyword evidence="6" id="KW-0131">Cell cycle</keyword>
<dbReference type="SUPFAM" id="SSF52540">
    <property type="entry name" value="P-loop containing nucleoside triphosphate hydrolases"/>
    <property type="match status" value="1"/>
</dbReference>
<dbReference type="Proteomes" id="UP001175271">
    <property type="component" value="Unassembled WGS sequence"/>
</dbReference>
<dbReference type="GO" id="GO:0032154">
    <property type="term" value="C:cleavage furrow"/>
    <property type="evidence" value="ECO:0007669"/>
    <property type="project" value="UniProtKB-SubCell"/>
</dbReference>
<evidence type="ECO:0000313" key="11">
    <source>
        <dbReference type="Proteomes" id="UP001175271"/>
    </source>
</evidence>
<dbReference type="PROSITE" id="PS51719">
    <property type="entry name" value="G_SEPTIN"/>
    <property type="match status" value="1"/>
</dbReference>
<reference evidence="10" key="1">
    <citation type="submission" date="2023-06" db="EMBL/GenBank/DDBJ databases">
        <title>Genomic analysis of the entomopathogenic nematode Steinernema hermaphroditum.</title>
        <authorList>
            <person name="Schwarz E.M."/>
            <person name="Heppert J.K."/>
            <person name="Baniya A."/>
            <person name="Schwartz H.T."/>
            <person name="Tan C.-H."/>
            <person name="Antoshechkin I."/>
            <person name="Sternberg P.W."/>
            <person name="Goodrich-Blair H."/>
            <person name="Dillman A.R."/>
        </authorList>
    </citation>
    <scope>NUCLEOTIDE SEQUENCE</scope>
    <source>
        <strain evidence="10">PS9179</strain>
        <tissue evidence="10">Whole animal</tissue>
    </source>
</reference>
<keyword evidence="3 7" id="KW-0547">Nucleotide-binding</keyword>
<keyword evidence="5 7" id="KW-0342">GTP-binding</keyword>
<comment type="caution">
    <text evidence="10">The sequence shown here is derived from an EMBL/GenBank/DDBJ whole genome shotgun (WGS) entry which is preliminary data.</text>
</comment>
<comment type="similarity">
    <text evidence="7">Belongs to the TRAFAC class TrmE-Era-EngA-EngB-Septin-like GTPase superfamily. Septin GTPase family.</text>
</comment>
<evidence type="ECO:0000256" key="3">
    <source>
        <dbReference type="ARBA" id="ARBA00022741"/>
    </source>
</evidence>
<comment type="subcellular location">
    <subcellularLocation>
        <location evidence="1">Cleavage furrow</location>
    </subcellularLocation>
</comment>